<dbReference type="STRING" id="572036.SAMN05661099_2962"/>
<dbReference type="SMART" id="SM00228">
    <property type="entry name" value="PDZ"/>
    <property type="match status" value="1"/>
</dbReference>
<gene>
    <name evidence="2" type="ORF">SAMN05661099_2962</name>
</gene>
<dbReference type="InterPro" id="IPR040756">
    <property type="entry name" value="Peptidase_M61_N"/>
</dbReference>
<dbReference type="AlphaFoldDB" id="A0A1T5EFJ0"/>
<reference evidence="3" key="1">
    <citation type="submission" date="2017-02" db="EMBL/GenBank/DDBJ databases">
        <authorList>
            <person name="Varghese N."/>
            <person name="Submissions S."/>
        </authorList>
    </citation>
    <scope>NUCLEOTIDE SEQUENCE [LARGE SCALE GENOMIC DNA]</scope>
    <source>
        <strain evidence="3">DSM 22385</strain>
    </source>
</reference>
<organism evidence="2 3">
    <name type="scientific">Daejeonella lutea</name>
    <dbReference type="NCBI Taxonomy" id="572036"/>
    <lineage>
        <taxon>Bacteria</taxon>
        <taxon>Pseudomonadati</taxon>
        <taxon>Bacteroidota</taxon>
        <taxon>Sphingobacteriia</taxon>
        <taxon>Sphingobacteriales</taxon>
        <taxon>Sphingobacteriaceae</taxon>
        <taxon>Daejeonella</taxon>
    </lineage>
</organism>
<dbReference type="Pfam" id="PF05299">
    <property type="entry name" value="Peptidase_M61"/>
    <property type="match status" value="1"/>
</dbReference>
<protein>
    <submittedName>
        <fullName evidence="2">Predicted metalloprotease, contains C-terminal PDZ domain</fullName>
    </submittedName>
</protein>
<dbReference type="Proteomes" id="UP000189981">
    <property type="component" value="Unassembled WGS sequence"/>
</dbReference>
<evidence type="ECO:0000313" key="3">
    <source>
        <dbReference type="Proteomes" id="UP000189981"/>
    </source>
</evidence>
<dbReference type="GO" id="GO:0006508">
    <property type="term" value="P:proteolysis"/>
    <property type="evidence" value="ECO:0007669"/>
    <property type="project" value="UniProtKB-KW"/>
</dbReference>
<dbReference type="InterPro" id="IPR001478">
    <property type="entry name" value="PDZ"/>
</dbReference>
<dbReference type="EMBL" id="FUYR01000003">
    <property type="protein sequence ID" value="SKB82712.1"/>
    <property type="molecule type" value="Genomic_DNA"/>
</dbReference>
<dbReference type="RefSeq" id="WP_079703474.1">
    <property type="nucleotide sequence ID" value="NZ_FUYR01000003.1"/>
</dbReference>
<name>A0A1T5EFJ0_9SPHI</name>
<dbReference type="OrthoDB" id="9778516at2"/>
<dbReference type="Gene3D" id="2.30.42.10">
    <property type="match status" value="1"/>
</dbReference>
<dbReference type="InterPro" id="IPR024191">
    <property type="entry name" value="Peptidase_M61"/>
</dbReference>
<proteinExistence type="predicted"/>
<dbReference type="GO" id="GO:0008237">
    <property type="term" value="F:metallopeptidase activity"/>
    <property type="evidence" value="ECO:0007669"/>
    <property type="project" value="UniProtKB-KW"/>
</dbReference>
<keyword evidence="3" id="KW-1185">Reference proteome</keyword>
<dbReference type="InterPro" id="IPR027268">
    <property type="entry name" value="Peptidase_M4/M1_CTD_sf"/>
</dbReference>
<dbReference type="Pfam" id="PF13180">
    <property type="entry name" value="PDZ_2"/>
    <property type="match status" value="1"/>
</dbReference>
<feature type="domain" description="PDZ" evidence="1">
    <location>
        <begin position="490"/>
        <end position="564"/>
    </location>
</feature>
<dbReference type="Gene3D" id="2.60.40.3650">
    <property type="match status" value="1"/>
</dbReference>
<dbReference type="SUPFAM" id="SSF50156">
    <property type="entry name" value="PDZ domain-like"/>
    <property type="match status" value="1"/>
</dbReference>
<dbReference type="InterPro" id="IPR007963">
    <property type="entry name" value="Peptidase_M61_catalytic"/>
</dbReference>
<dbReference type="InterPro" id="IPR036034">
    <property type="entry name" value="PDZ_sf"/>
</dbReference>
<dbReference type="SUPFAM" id="SSF55486">
    <property type="entry name" value="Metalloproteases ('zincins'), catalytic domain"/>
    <property type="match status" value="1"/>
</dbReference>
<keyword evidence="2" id="KW-0378">Hydrolase</keyword>
<dbReference type="PIRSF" id="PIRSF016493">
    <property type="entry name" value="Glycyl_aminpptds"/>
    <property type="match status" value="1"/>
</dbReference>
<dbReference type="Pfam" id="PF17899">
    <property type="entry name" value="Peptidase_M61_N"/>
    <property type="match status" value="1"/>
</dbReference>
<keyword evidence="2" id="KW-0482">Metalloprotease</keyword>
<dbReference type="Gene3D" id="1.10.390.10">
    <property type="entry name" value="Neutral Protease Domain 2"/>
    <property type="match status" value="1"/>
</dbReference>
<sequence length="604" mass="67207">MHILKSTSLIIFMVIISTTLSAQEKIAFKVSFLEPKAHYADVEMDISGLKDDQIDLKMPVWTPGSYLIREFAKNVEGFQVSGASGGALSFSKVNKNTWRINTAKNSAIKVKYRVYSFEISVRTSFVDESHAFLSPAGLFLYPAGKLKMPSTVTIIPHANWTKISTGLDKVAGKENTFAASDFDILYDSPIEVGNQDIFEFTAAGVNHEVAMYGGGNYDKEVLKRDIAKIVHEQTKVFGVNPNKRYVFIVHNFNSGGGGLEHLNSTVLGATRNAYNTEVGLLRFLGLVSHEYFHLWNVKRLRPIALGPFNYDEENYTTNLWIAEGFTAYYQDVFTQRAGLQTPERFIASLASAISTVENTPGNRVETVADASFDAWIKQYRPNENSPNSTISYYSKGSLIALIMDLEIIHSTQGKAGLDEVMKAMYDEYYVKKKRGYTDAEFKAMAEKIAGHSLTNIYNDYINGLKTIDYNKYFDYAGLAITNEAAQSNEPYLGIATALREGKMIISQVARGSGAWNDGLNVNDEIISIDNYTIAKTKTGNTEMLKYVAGRSVGEKARVTVIRDGQEKVIDVNLGRNPAVKYSISALQNPSAAQMAVRKRWLKLE</sequence>
<keyword evidence="2" id="KW-0645">Protease</keyword>
<evidence type="ECO:0000259" key="1">
    <source>
        <dbReference type="SMART" id="SM00228"/>
    </source>
</evidence>
<evidence type="ECO:0000313" key="2">
    <source>
        <dbReference type="EMBL" id="SKB82712.1"/>
    </source>
</evidence>
<accession>A0A1T5EFJ0</accession>